<feature type="compositionally biased region" description="Low complexity" evidence="1">
    <location>
        <begin position="160"/>
        <end position="173"/>
    </location>
</feature>
<evidence type="ECO:0000256" key="1">
    <source>
        <dbReference type="SAM" id="MobiDB-lite"/>
    </source>
</evidence>
<dbReference type="EMBL" id="MDYP01000004">
    <property type="protein sequence ID" value="OQE10460.1"/>
    <property type="molecule type" value="Genomic_DNA"/>
</dbReference>
<dbReference type="AlphaFoldDB" id="A0A1V6S9N1"/>
<name>A0A1V6S9N1_9EURO</name>
<gene>
    <name evidence="2" type="ORF">PENVUL_c004G07391</name>
</gene>
<keyword evidence="3" id="KW-1185">Reference proteome</keyword>
<proteinExistence type="predicted"/>
<accession>A0A1V6S9N1</accession>
<sequence length="486" mass="54371">MSCPSKVCYVAPLNIVKKRDRLLREPLAIQTASFDNLLRRCDFDWAEDAEEAAAHCNASIASTTLDDFLPQADLNNQCTTPHHLTSFDYKPTVAAVDEEDFNACTRRNTLNHSLPKVKANRYNEMYPALNYTGRFKYTPSLPTIYEEVWDEIMGWVDGTPETASSPSESISTESYDHTTGPWRNETPFTDNDDLDGNLAALQAIGNIFADRQAWIDVDEAIHHYNWMGRRVYTRSSTSPSDSLAMILATPKNPQGSDLWRIQSVINRALPYIDPVVVFLNDTGDRLLELRGSELVRASTGRVFKFYTPHGRWMEDSGDKKDETTTDFGSTQTYDATDLAVGNGFVESSPICSLSQWTECRDRAFDSSEQLNRLPRKLTWKHTPSPLRQCESISPPETFEAPCTTPPLRQCESISPLETSEALCPQGVSKAKRPAWKITTCVAGAPSEEYFSFPTPTFGRPKGIKPAFAKAQKGLKSLFNSVKSTIS</sequence>
<feature type="region of interest" description="Disordered" evidence="1">
    <location>
        <begin position="160"/>
        <end position="182"/>
    </location>
</feature>
<organism evidence="2 3">
    <name type="scientific">Penicillium vulpinum</name>
    <dbReference type="NCBI Taxonomy" id="29845"/>
    <lineage>
        <taxon>Eukaryota</taxon>
        <taxon>Fungi</taxon>
        <taxon>Dikarya</taxon>
        <taxon>Ascomycota</taxon>
        <taxon>Pezizomycotina</taxon>
        <taxon>Eurotiomycetes</taxon>
        <taxon>Eurotiomycetidae</taxon>
        <taxon>Eurotiales</taxon>
        <taxon>Aspergillaceae</taxon>
        <taxon>Penicillium</taxon>
    </lineage>
</organism>
<comment type="caution">
    <text evidence="2">The sequence shown here is derived from an EMBL/GenBank/DDBJ whole genome shotgun (WGS) entry which is preliminary data.</text>
</comment>
<protein>
    <submittedName>
        <fullName evidence="2">Uncharacterized protein</fullName>
    </submittedName>
</protein>
<evidence type="ECO:0000313" key="2">
    <source>
        <dbReference type="EMBL" id="OQE10460.1"/>
    </source>
</evidence>
<dbReference type="Proteomes" id="UP000191518">
    <property type="component" value="Unassembled WGS sequence"/>
</dbReference>
<dbReference type="OrthoDB" id="5421702at2759"/>
<reference evidence="3" key="1">
    <citation type="journal article" date="2017" name="Nat. Microbiol.">
        <title>Global analysis of biosynthetic gene clusters reveals vast potential of secondary metabolite production in Penicillium species.</title>
        <authorList>
            <person name="Nielsen J.C."/>
            <person name="Grijseels S."/>
            <person name="Prigent S."/>
            <person name="Ji B."/>
            <person name="Dainat J."/>
            <person name="Nielsen K.F."/>
            <person name="Frisvad J.C."/>
            <person name="Workman M."/>
            <person name="Nielsen J."/>
        </authorList>
    </citation>
    <scope>NUCLEOTIDE SEQUENCE [LARGE SCALE GENOMIC DNA]</scope>
    <source>
        <strain evidence="3">IBT 29486</strain>
    </source>
</reference>
<evidence type="ECO:0000313" key="3">
    <source>
        <dbReference type="Proteomes" id="UP000191518"/>
    </source>
</evidence>